<feature type="transmembrane region" description="Helical" evidence="1">
    <location>
        <begin position="135"/>
        <end position="153"/>
    </location>
</feature>
<comment type="caution">
    <text evidence="3">The sequence shown here is derived from an EMBL/GenBank/DDBJ whole genome shotgun (WGS) entry which is preliminary data.</text>
</comment>
<dbReference type="RefSeq" id="WP_075193522.1">
    <property type="nucleotide sequence ID" value="NZ_JADKNN010000018.1"/>
</dbReference>
<dbReference type="OrthoDB" id="9155572at2"/>
<dbReference type="Proteomes" id="UP000244378">
    <property type="component" value="Unassembled WGS sequence"/>
</dbReference>
<gene>
    <name evidence="3" type="ORF">AUN14_14300</name>
    <name evidence="2" type="ORF">FZI19_04710</name>
</gene>
<feature type="transmembrane region" description="Helical" evidence="1">
    <location>
        <begin position="69"/>
        <end position="94"/>
    </location>
</feature>
<name>A0A2T7ARK6_9ENTR</name>
<feature type="transmembrane region" description="Helical" evidence="1">
    <location>
        <begin position="32"/>
        <end position="49"/>
    </location>
</feature>
<dbReference type="AlphaFoldDB" id="A0A2T7ARK6"/>
<sequence length="164" mass="18149">MKCIQCNENEPNKASGLCDACEETEACKINGLLYLPAAGLIFSLIFLPVELFDLVSAISEYFSRSGIITWYAAGAVALLFALIGITAYASWQFFQRKRQTRRAMVIYYLAGVVSALWFAVLPVSLFGAAWDNASIRSVLTAVIGVTCWLPYFLKSPRIGQVFVR</sequence>
<proteinExistence type="predicted"/>
<accession>A0A2T7ARK6</accession>
<keyword evidence="5" id="KW-1185">Reference proteome</keyword>
<evidence type="ECO:0000313" key="5">
    <source>
        <dbReference type="Proteomes" id="UP000469927"/>
    </source>
</evidence>
<reference evidence="2 5" key="2">
    <citation type="submission" date="2019-08" db="EMBL/GenBank/DDBJ databases">
        <title>Prevalence, distribution, and phylogeny of type two toxin-antitoxin genes possessed by Cronobacter species where C. sakazakii homologs follow sequence type lineages.</title>
        <authorList>
            <person name="Finkelstein S."/>
            <person name="Negrete F."/>
            <person name="Jang H."/>
            <person name="Gopinath G.R."/>
            <person name="Tall B.D."/>
        </authorList>
    </citation>
    <scope>NUCLEOTIDE SEQUENCE [LARGE SCALE GENOMIC DNA]</scope>
    <source>
        <strain evidence="2 5">MOD1_GK1257</strain>
    </source>
</reference>
<evidence type="ECO:0000313" key="3">
    <source>
        <dbReference type="EMBL" id="PUX12974.1"/>
    </source>
</evidence>
<evidence type="ECO:0000313" key="4">
    <source>
        <dbReference type="Proteomes" id="UP000244378"/>
    </source>
</evidence>
<dbReference type="EMBL" id="WAGD01000011">
    <property type="protein sequence ID" value="KAB0884580.1"/>
    <property type="molecule type" value="Genomic_DNA"/>
</dbReference>
<reference evidence="3 4" key="1">
    <citation type="submission" date="2016-12" db="EMBL/GenBank/DDBJ databases">
        <title>Analysis of the Molecular Diversity Among Cronobacter Species Isolated from Filth Flies Using a Pan Genomic DNA Microarray.</title>
        <authorList>
            <person name="Pava-Ripoll M."/>
            <person name="Tall B."/>
            <person name="Farber J."/>
            <person name="Fanning S."/>
            <person name="Lehner A."/>
            <person name="Stephan R."/>
            <person name="Pagotto F."/>
            <person name="Iverson C."/>
            <person name="Ziobro G."/>
            <person name="Miller A."/>
            <person name="Pearson R."/>
            <person name="Yan Q."/>
            <person name="Kim M."/>
            <person name="Jeong S."/>
            <person name="Park J."/>
            <person name="Jun S."/>
            <person name="Choi H."/>
            <person name="Chung T."/>
            <person name="Yoo Y."/>
            <person name="Park E."/>
            <person name="Hwang S."/>
            <person name="Lee B."/>
            <person name="Sathyamoorthy V."/>
            <person name="Carter L."/>
            <person name="Mammel M."/>
            <person name="Jackson S."/>
            <person name="Kothary M."/>
            <person name="Patel I."/>
            <person name="Grim C."/>
            <person name="Gopinath G."/>
            <person name="Gangiredla J."/>
            <person name="Chase H."/>
        </authorList>
    </citation>
    <scope>NUCLEOTIDE SEQUENCE [LARGE SCALE GENOMIC DNA]</scope>
    <source>
        <strain evidence="3 4">MOD1-Md1s</strain>
    </source>
</reference>
<evidence type="ECO:0000313" key="2">
    <source>
        <dbReference type="EMBL" id="KAB0884580.1"/>
    </source>
</evidence>
<dbReference type="Pfam" id="PF10754">
    <property type="entry name" value="DUF2569"/>
    <property type="match status" value="1"/>
</dbReference>
<keyword evidence="1" id="KW-0472">Membrane</keyword>
<keyword evidence="1" id="KW-0812">Transmembrane</keyword>
<keyword evidence="1" id="KW-1133">Transmembrane helix</keyword>
<evidence type="ECO:0000256" key="1">
    <source>
        <dbReference type="SAM" id="Phobius"/>
    </source>
</evidence>
<dbReference type="EMBL" id="MSAE01000027">
    <property type="protein sequence ID" value="PUX12974.1"/>
    <property type="molecule type" value="Genomic_DNA"/>
</dbReference>
<protein>
    <submittedName>
        <fullName evidence="3">DUF2569 domain-containing protein</fullName>
    </submittedName>
</protein>
<feature type="transmembrane region" description="Helical" evidence="1">
    <location>
        <begin position="106"/>
        <end position="129"/>
    </location>
</feature>
<organism evidence="3 4">
    <name type="scientific">Cronobacter muytjensii</name>
    <dbReference type="NCBI Taxonomy" id="413501"/>
    <lineage>
        <taxon>Bacteria</taxon>
        <taxon>Pseudomonadati</taxon>
        <taxon>Pseudomonadota</taxon>
        <taxon>Gammaproteobacteria</taxon>
        <taxon>Enterobacterales</taxon>
        <taxon>Enterobacteriaceae</taxon>
        <taxon>Cronobacter</taxon>
    </lineage>
</organism>
<dbReference type="Proteomes" id="UP000469927">
    <property type="component" value="Unassembled WGS sequence"/>
</dbReference>
<dbReference type="InterPro" id="IPR019690">
    <property type="entry name" value="DUF2569"/>
</dbReference>